<feature type="coiled-coil region" evidence="6">
    <location>
        <begin position="591"/>
        <end position="618"/>
    </location>
</feature>
<dbReference type="EMBL" id="SOEC01000019">
    <property type="protein sequence ID" value="TDX25344.1"/>
    <property type="molecule type" value="Genomic_DNA"/>
</dbReference>
<dbReference type="CDD" id="cd11386">
    <property type="entry name" value="MCP_signal"/>
    <property type="match status" value="1"/>
</dbReference>
<comment type="caution">
    <text evidence="11">The sequence shown here is derived from an EMBL/GenBank/DDBJ whole genome shotgun (WGS) entry which is preliminary data.</text>
</comment>
<evidence type="ECO:0000259" key="8">
    <source>
        <dbReference type="PROSITE" id="PS50111"/>
    </source>
</evidence>
<keyword evidence="7" id="KW-0812">Transmembrane</keyword>
<dbReference type="PANTHER" id="PTHR43531">
    <property type="entry name" value="PROTEIN ICFG"/>
    <property type="match status" value="1"/>
</dbReference>
<evidence type="ECO:0000259" key="9">
    <source>
        <dbReference type="PROSITE" id="PS50885"/>
    </source>
</evidence>
<feature type="domain" description="NIT" evidence="10">
    <location>
        <begin position="54"/>
        <end position="304"/>
    </location>
</feature>
<evidence type="ECO:0000313" key="12">
    <source>
        <dbReference type="Proteomes" id="UP000294489"/>
    </source>
</evidence>
<accession>A0A4R8FH33</accession>
<dbReference type="InterPro" id="IPR004090">
    <property type="entry name" value="Chemotax_Me-accpt_rcpt"/>
</dbReference>
<evidence type="ECO:0000313" key="11">
    <source>
        <dbReference type="EMBL" id="TDX25344.1"/>
    </source>
</evidence>
<dbReference type="GO" id="GO:0005886">
    <property type="term" value="C:plasma membrane"/>
    <property type="evidence" value="ECO:0007669"/>
    <property type="project" value="TreeGrafter"/>
</dbReference>
<dbReference type="GO" id="GO:0007165">
    <property type="term" value="P:signal transduction"/>
    <property type="evidence" value="ECO:0007669"/>
    <property type="project" value="UniProtKB-KW"/>
</dbReference>
<feature type="domain" description="Methyl-accepting transducer" evidence="8">
    <location>
        <begin position="391"/>
        <end position="620"/>
    </location>
</feature>
<evidence type="ECO:0000259" key="10">
    <source>
        <dbReference type="PROSITE" id="PS50906"/>
    </source>
</evidence>
<reference evidence="11 12" key="1">
    <citation type="submission" date="2019-03" db="EMBL/GenBank/DDBJ databases">
        <title>Freshwater and sediment microbial communities from various areas in North America, analyzing microbe dynamics in response to fracking.</title>
        <authorList>
            <person name="Lamendella R."/>
        </authorList>
    </citation>
    <scope>NUCLEOTIDE SEQUENCE [LARGE SCALE GENOMIC DNA]</scope>
    <source>
        <strain evidence="11 12">6_TX</strain>
    </source>
</reference>
<dbReference type="RefSeq" id="WP_166671103.1">
    <property type="nucleotide sequence ID" value="NZ_SOEC01000019.1"/>
</dbReference>
<dbReference type="PROSITE" id="PS50906">
    <property type="entry name" value="NIT"/>
    <property type="match status" value="1"/>
</dbReference>
<organism evidence="11 12">
    <name type="scientific">Modicisalibacter xianhensis</name>
    <dbReference type="NCBI Taxonomy" id="442341"/>
    <lineage>
        <taxon>Bacteria</taxon>
        <taxon>Pseudomonadati</taxon>
        <taxon>Pseudomonadota</taxon>
        <taxon>Gammaproteobacteria</taxon>
        <taxon>Oceanospirillales</taxon>
        <taxon>Halomonadaceae</taxon>
        <taxon>Modicisalibacter</taxon>
    </lineage>
</organism>
<dbReference type="InterPro" id="IPR013587">
    <property type="entry name" value="Nitrate/nitrite_sensing"/>
</dbReference>
<comment type="subcellular location">
    <subcellularLocation>
        <location evidence="1">Membrane</location>
    </subcellularLocation>
</comment>
<evidence type="ECO:0000256" key="2">
    <source>
        <dbReference type="ARBA" id="ARBA00022481"/>
    </source>
</evidence>
<keyword evidence="6" id="KW-0175">Coiled coil</keyword>
<keyword evidence="2" id="KW-0488">Methylation</keyword>
<dbReference type="Pfam" id="PF00672">
    <property type="entry name" value="HAMP"/>
    <property type="match status" value="1"/>
</dbReference>
<keyword evidence="3 5" id="KW-0807">Transducer</keyword>
<dbReference type="PANTHER" id="PTHR43531:SF14">
    <property type="entry name" value="METHYL-ACCEPTING CHEMOTAXIS PROTEIN I-RELATED"/>
    <property type="match status" value="1"/>
</dbReference>
<dbReference type="Gene3D" id="1.10.287.950">
    <property type="entry name" value="Methyl-accepting chemotaxis protein"/>
    <property type="match status" value="1"/>
</dbReference>
<name>A0A4R8FH33_9GAMM</name>
<evidence type="ECO:0000256" key="5">
    <source>
        <dbReference type="PROSITE-ProRule" id="PRU00284"/>
    </source>
</evidence>
<keyword evidence="7" id="KW-1133">Transmembrane helix</keyword>
<evidence type="ECO:0000256" key="3">
    <source>
        <dbReference type="ARBA" id="ARBA00023224"/>
    </source>
</evidence>
<dbReference type="GO" id="GO:0006935">
    <property type="term" value="P:chemotaxis"/>
    <property type="evidence" value="ECO:0007669"/>
    <property type="project" value="InterPro"/>
</dbReference>
<comment type="similarity">
    <text evidence="4">Belongs to the methyl-accepting chemotaxis (MCP) protein family.</text>
</comment>
<dbReference type="InterPro" id="IPR004089">
    <property type="entry name" value="MCPsignal_dom"/>
</dbReference>
<gene>
    <name evidence="11" type="ORF">DFO67_11944</name>
</gene>
<dbReference type="PROSITE" id="PS50111">
    <property type="entry name" value="CHEMOTAXIS_TRANSDUC_2"/>
    <property type="match status" value="1"/>
</dbReference>
<evidence type="ECO:0000256" key="1">
    <source>
        <dbReference type="ARBA" id="ARBA00004370"/>
    </source>
</evidence>
<dbReference type="Proteomes" id="UP000294489">
    <property type="component" value="Unassembled WGS sequence"/>
</dbReference>
<dbReference type="Pfam" id="PF08376">
    <property type="entry name" value="NIT"/>
    <property type="match status" value="1"/>
</dbReference>
<sequence>MTSVLHRIPVSRKFLLALVLPVLAMLFFAGNSIVERQRVVSSMDRLQSLTALAQQAGNLIHELQRERGMTAGFLGSSGDNFANELRDQRTITDAQAAALLSRLDTLDTDYLSEDLATQADVARQRLSATVDLRRRVDTLAVPVAEALSHYTGINAALMELAGKLSHMVDEADIARRLAAYYQLLEAKDLAGIERALLSNAFAADQMAPPLYRRFMNLIGEEAAFLQGFDTLATPTMRDRYQQALSGPDIERLDGLRELVIERVDQGGFGVDPQQWFDWQTVKIGQLKRVENVVTEEILATAQALRSDARVALWGYVAIAGLASLLTLALTVAIVRAIVGPLKRTLQAITHRGGDLTQRLDVPGSDELSQLYQAFNAATDDTERLVTNIRRSALSIEVASGEIAQGNQDLAQRTEEQSASLVETASSMEQITSTVRHTADNAGQAQNLATEVAGQAQQASGVADQARQAMSHIHTANQEVTAIVAAIDSIAFQTNLLALNASVEAARAGEHGRGFAVVASEVRQLASRSASEAERIRTLIERNVTTIDTGSRLVSTTHETLAEIAARIGQVASLVNDISAAATEQSAGIEQINQAVSQLEEVTQQNAALVEQVAAASKSLDEQAGDMAREVGQFTVSDTLHLAAPRAALLQPTRRSLVTA</sequence>
<proteinExistence type="inferred from homology"/>
<dbReference type="FunFam" id="1.10.287.950:FF:000001">
    <property type="entry name" value="Methyl-accepting chemotaxis sensory transducer"/>
    <property type="match status" value="1"/>
</dbReference>
<evidence type="ECO:0000256" key="6">
    <source>
        <dbReference type="SAM" id="Coils"/>
    </source>
</evidence>
<dbReference type="Pfam" id="PF00015">
    <property type="entry name" value="MCPsignal"/>
    <property type="match status" value="1"/>
</dbReference>
<protein>
    <submittedName>
        <fullName evidence="11">Methyl-accepting chemotaxis protein</fullName>
    </submittedName>
</protein>
<evidence type="ECO:0000256" key="4">
    <source>
        <dbReference type="ARBA" id="ARBA00029447"/>
    </source>
</evidence>
<dbReference type="SMART" id="SM00283">
    <property type="entry name" value="MA"/>
    <property type="match status" value="1"/>
</dbReference>
<feature type="domain" description="HAMP" evidence="9">
    <location>
        <begin position="335"/>
        <end position="386"/>
    </location>
</feature>
<dbReference type="InterPro" id="IPR003660">
    <property type="entry name" value="HAMP_dom"/>
</dbReference>
<dbReference type="AlphaFoldDB" id="A0A4R8FH33"/>
<keyword evidence="7" id="KW-0472">Membrane</keyword>
<feature type="transmembrane region" description="Helical" evidence="7">
    <location>
        <begin position="312"/>
        <end position="338"/>
    </location>
</feature>
<dbReference type="GO" id="GO:0004888">
    <property type="term" value="F:transmembrane signaling receptor activity"/>
    <property type="evidence" value="ECO:0007669"/>
    <property type="project" value="InterPro"/>
</dbReference>
<dbReference type="InterPro" id="IPR051310">
    <property type="entry name" value="MCP_chemotaxis"/>
</dbReference>
<evidence type="ECO:0000256" key="7">
    <source>
        <dbReference type="SAM" id="Phobius"/>
    </source>
</evidence>
<dbReference type="PROSITE" id="PS50885">
    <property type="entry name" value="HAMP"/>
    <property type="match status" value="1"/>
</dbReference>
<dbReference type="CDD" id="cd06225">
    <property type="entry name" value="HAMP"/>
    <property type="match status" value="1"/>
</dbReference>
<dbReference type="SMART" id="SM00304">
    <property type="entry name" value="HAMP"/>
    <property type="match status" value="1"/>
</dbReference>
<dbReference type="SUPFAM" id="SSF58104">
    <property type="entry name" value="Methyl-accepting chemotaxis protein (MCP) signaling domain"/>
    <property type="match status" value="1"/>
</dbReference>
<dbReference type="PRINTS" id="PR00260">
    <property type="entry name" value="CHEMTRNSDUCR"/>
</dbReference>
<dbReference type="InterPro" id="IPR010910">
    <property type="entry name" value="Nitrate/nitrite_sensing_bac"/>
</dbReference>